<dbReference type="GO" id="GO:0071949">
    <property type="term" value="F:FAD binding"/>
    <property type="evidence" value="ECO:0007669"/>
    <property type="project" value="InterPro"/>
</dbReference>
<dbReference type="Gene3D" id="3.30.465.10">
    <property type="match status" value="1"/>
</dbReference>
<dbReference type="InterPro" id="IPR006094">
    <property type="entry name" value="Oxid_FAD_bind_N"/>
</dbReference>
<feature type="active site" description="Proton donor" evidence="17">
    <location>
        <position position="308"/>
    </location>
</feature>
<evidence type="ECO:0000256" key="8">
    <source>
        <dbReference type="ARBA" id="ARBA00022630"/>
    </source>
</evidence>
<feature type="active site" evidence="17">
    <location>
        <position position="409"/>
    </location>
</feature>
<evidence type="ECO:0000313" key="21">
    <source>
        <dbReference type="Proteomes" id="UP000242610"/>
    </source>
</evidence>
<dbReference type="EMBL" id="FMBL01000002">
    <property type="protein sequence ID" value="SCC79833.1"/>
    <property type="molecule type" value="Genomic_DNA"/>
</dbReference>
<dbReference type="GO" id="GO:0005829">
    <property type="term" value="C:cytosol"/>
    <property type="evidence" value="ECO:0007669"/>
    <property type="project" value="TreeGrafter"/>
</dbReference>
<evidence type="ECO:0000256" key="4">
    <source>
        <dbReference type="ARBA" id="ARBA00004752"/>
    </source>
</evidence>
<dbReference type="InterPro" id="IPR036318">
    <property type="entry name" value="FAD-bd_PCMH-like_sf"/>
</dbReference>
<dbReference type="Proteomes" id="UP000242610">
    <property type="component" value="Unassembled WGS sequence"/>
</dbReference>
<sequence>MRDSFGSANSSAVPRSGTDTGAGTPMLADLTTIAVGGPVDRFIEPETEEAFVSAVRDADAAKLPLLTIGGGSNLLAGDEPFHGVVIRDGRRSIVVCGAKSSKFGENGDVEIVAEAGVNWDDFVVFCVESGFSGVEGLSGVPGTVGASVVQNIGAYGQEVASTVVSVCAFDREAGVICELSRDDMRFGYRNSALKSTMYKDPAMPADHYFPTPRYVVLSVTFRLHRSDCGEVAFGQLAKAFGVDVGATMPIAEIRRAVLQVRAAKGMLEDARRYASPWMLGCKDDRNVAQAIDADMTADADYDRHSCGSFFMNPILDEHQAAKLPADAPQFDAVRSDGSRGIKTSAAWLIDHAGFAKGYKIRENAHAGLSSLHTLALTNRGGATADDIVQLAQVIQEGVEATFGVRLVPEPVVVGMTLQ</sequence>
<accession>A0A1C4H4W8</accession>
<comment type="subcellular location">
    <subcellularLocation>
        <location evidence="3 17">Cytoplasm</location>
    </subcellularLocation>
</comment>
<dbReference type="EC" id="1.3.1.98" evidence="17"/>
<comment type="similarity">
    <text evidence="5 17">Belongs to the MurB family.</text>
</comment>
<keyword evidence="8 17" id="KW-0285">Flavoprotein</keyword>
<dbReference type="UniPathway" id="UPA00219"/>
<dbReference type="Pfam" id="PF02873">
    <property type="entry name" value="MurB_C"/>
    <property type="match status" value="1"/>
</dbReference>
<feature type="compositionally biased region" description="Polar residues" evidence="18">
    <location>
        <begin position="1"/>
        <end position="21"/>
    </location>
</feature>
<dbReference type="Pfam" id="PF01565">
    <property type="entry name" value="FAD_binding_4"/>
    <property type="match status" value="1"/>
</dbReference>
<dbReference type="GO" id="GO:0009252">
    <property type="term" value="P:peptidoglycan biosynthetic process"/>
    <property type="evidence" value="ECO:0007669"/>
    <property type="project" value="UniProtKB-UniRule"/>
</dbReference>
<organism evidence="20 21">
    <name type="scientific">Bifidobacterium commune</name>
    <dbReference type="NCBI Taxonomy" id="1505727"/>
    <lineage>
        <taxon>Bacteria</taxon>
        <taxon>Bacillati</taxon>
        <taxon>Actinomycetota</taxon>
        <taxon>Actinomycetes</taxon>
        <taxon>Bifidobacteriales</taxon>
        <taxon>Bifidobacteriaceae</taxon>
        <taxon>Bifidobacterium</taxon>
    </lineage>
</organism>
<evidence type="ECO:0000256" key="12">
    <source>
        <dbReference type="ARBA" id="ARBA00022984"/>
    </source>
</evidence>
<evidence type="ECO:0000256" key="1">
    <source>
        <dbReference type="ARBA" id="ARBA00001974"/>
    </source>
</evidence>
<evidence type="ECO:0000256" key="3">
    <source>
        <dbReference type="ARBA" id="ARBA00004496"/>
    </source>
</evidence>
<dbReference type="PROSITE" id="PS51387">
    <property type="entry name" value="FAD_PCMH"/>
    <property type="match status" value="1"/>
</dbReference>
<evidence type="ECO:0000259" key="19">
    <source>
        <dbReference type="PROSITE" id="PS51387"/>
    </source>
</evidence>
<keyword evidence="21" id="KW-1185">Reference proteome</keyword>
<keyword evidence="15 17" id="KW-0961">Cell wall biogenesis/degradation</keyword>
<keyword evidence="12 17" id="KW-0573">Peptidoglycan synthesis</keyword>
<dbReference type="Gene3D" id="3.30.43.10">
    <property type="entry name" value="Uridine Diphospho-n-acetylenolpyruvylglucosamine Reductase, domain 2"/>
    <property type="match status" value="1"/>
</dbReference>
<evidence type="ECO:0000256" key="14">
    <source>
        <dbReference type="ARBA" id="ARBA00023306"/>
    </source>
</evidence>
<name>A0A1C4H4W8_9BIFI</name>
<keyword evidence="13 17" id="KW-0560">Oxidoreductase</keyword>
<evidence type="ECO:0000256" key="9">
    <source>
        <dbReference type="ARBA" id="ARBA00022827"/>
    </source>
</evidence>
<evidence type="ECO:0000256" key="18">
    <source>
        <dbReference type="SAM" id="MobiDB-lite"/>
    </source>
</evidence>
<comment type="cofactor">
    <cofactor evidence="1 17">
        <name>FAD</name>
        <dbReference type="ChEBI" id="CHEBI:57692"/>
    </cofactor>
</comment>
<comment type="function">
    <text evidence="2 17">Cell wall formation.</text>
</comment>
<evidence type="ECO:0000256" key="16">
    <source>
        <dbReference type="ARBA" id="ARBA00048914"/>
    </source>
</evidence>
<evidence type="ECO:0000256" key="5">
    <source>
        <dbReference type="ARBA" id="ARBA00010485"/>
    </source>
</evidence>
<keyword evidence="11 17" id="KW-0133">Cell shape</keyword>
<dbReference type="HAMAP" id="MF_00037">
    <property type="entry name" value="MurB"/>
    <property type="match status" value="1"/>
</dbReference>
<dbReference type="InterPro" id="IPR016167">
    <property type="entry name" value="FAD-bd_PCMH_sub1"/>
</dbReference>
<feature type="region of interest" description="Disordered" evidence="18">
    <location>
        <begin position="1"/>
        <end position="24"/>
    </location>
</feature>
<dbReference type="InterPro" id="IPR011601">
    <property type="entry name" value="MurB_C"/>
</dbReference>
<reference evidence="21" key="1">
    <citation type="submission" date="2016-08" db="EMBL/GenBank/DDBJ databases">
        <authorList>
            <person name="Varghese N."/>
            <person name="Submissions Spin"/>
        </authorList>
    </citation>
    <scope>NUCLEOTIDE SEQUENCE [LARGE SCALE GENOMIC DNA]</scope>
    <source>
        <strain evidence="21">R-52791</strain>
    </source>
</reference>
<evidence type="ECO:0000256" key="7">
    <source>
        <dbReference type="ARBA" id="ARBA00022618"/>
    </source>
</evidence>
<keyword evidence="7 17" id="KW-0132">Cell division</keyword>
<keyword evidence="10 17" id="KW-0521">NADP</keyword>
<keyword evidence="9 17" id="KW-0274">FAD</keyword>
<dbReference type="GO" id="GO:0008762">
    <property type="term" value="F:UDP-N-acetylmuramate dehydrogenase activity"/>
    <property type="evidence" value="ECO:0007669"/>
    <property type="project" value="UniProtKB-UniRule"/>
</dbReference>
<dbReference type="InterPro" id="IPR016169">
    <property type="entry name" value="FAD-bd_PCMH_sub2"/>
</dbReference>
<dbReference type="GO" id="GO:0008360">
    <property type="term" value="P:regulation of cell shape"/>
    <property type="evidence" value="ECO:0007669"/>
    <property type="project" value="UniProtKB-KW"/>
</dbReference>
<dbReference type="PANTHER" id="PTHR21071">
    <property type="entry name" value="UDP-N-ACETYLENOLPYRUVOYLGLUCOSAMINE REDUCTASE"/>
    <property type="match status" value="1"/>
</dbReference>
<dbReference type="STRING" id="1505727.GA0061077_0846"/>
<evidence type="ECO:0000256" key="17">
    <source>
        <dbReference type="HAMAP-Rule" id="MF_00037"/>
    </source>
</evidence>
<dbReference type="InterPro" id="IPR016166">
    <property type="entry name" value="FAD-bd_PCMH"/>
</dbReference>
<feature type="domain" description="FAD-binding PCMH-type" evidence="19">
    <location>
        <begin position="35"/>
        <end position="226"/>
    </location>
</feature>
<evidence type="ECO:0000256" key="2">
    <source>
        <dbReference type="ARBA" id="ARBA00003921"/>
    </source>
</evidence>
<evidence type="ECO:0000313" key="20">
    <source>
        <dbReference type="EMBL" id="SCC79833.1"/>
    </source>
</evidence>
<feature type="active site" evidence="17">
    <location>
        <position position="189"/>
    </location>
</feature>
<evidence type="ECO:0000256" key="6">
    <source>
        <dbReference type="ARBA" id="ARBA00022490"/>
    </source>
</evidence>
<protein>
    <recommendedName>
        <fullName evidence="17">UDP-N-acetylenolpyruvoylglucosamine reductase</fullName>
        <ecNumber evidence="17">1.3.1.98</ecNumber>
    </recommendedName>
    <alternativeName>
        <fullName evidence="17">UDP-N-acetylmuramate dehydrogenase</fullName>
    </alternativeName>
</protein>
<dbReference type="GO" id="GO:0051301">
    <property type="term" value="P:cell division"/>
    <property type="evidence" value="ECO:0007669"/>
    <property type="project" value="UniProtKB-KW"/>
</dbReference>
<dbReference type="SUPFAM" id="SSF56176">
    <property type="entry name" value="FAD-binding/transporter-associated domain-like"/>
    <property type="match status" value="1"/>
</dbReference>
<keyword evidence="6 17" id="KW-0963">Cytoplasm</keyword>
<proteinExistence type="inferred from homology"/>
<comment type="catalytic activity">
    <reaction evidence="16 17">
        <text>UDP-N-acetyl-alpha-D-muramate + NADP(+) = UDP-N-acetyl-3-O-(1-carboxyvinyl)-alpha-D-glucosamine + NADPH + H(+)</text>
        <dbReference type="Rhea" id="RHEA:12248"/>
        <dbReference type="ChEBI" id="CHEBI:15378"/>
        <dbReference type="ChEBI" id="CHEBI:57783"/>
        <dbReference type="ChEBI" id="CHEBI:58349"/>
        <dbReference type="ChEBI" id="CHEBI:68483"/>
        <dbReference type="ChEBI" id="CHEBI:70757"/>
        <dbReference type="EC" id="1.3.1.98"/>
    </reaction>
</comment>
<evidence type="ECO:0000256" key="15">
    <source>
        <dbReference type="ARBA" id="ARBA00023316"/>
    </source>
</evidence>
<evidence type="ECO:0000256" key="10">
    <source>
        <dbReference type="ARBA" id="ARBA00022857"/>
    </source>
</evidence>
<evidence type="ECO:0000256" key="11">
    <source>
        <dbReference type="ARBA" id="ARBA00022960"/>
    </source>
</evidence>
<dbReference type="PANTHER" id="PTHR21071:SF4">
    <property type="entry name" value="UDP-N-ACETYLENOLPYRUVOYLGLUCOSAMINE REDUCTASE"/>
    <property type="match status" value="1"/>
</dbReference>
<dbReference type="InterPro" id="IPR036635">
    <property type="entry name" value="MurB_C_sf"/>
</dbReference>
<dbReference type="InterPro" id="IPR003170">
    <property type="entry name" value="MurB"/>
</dbReference>
<evidence type="ECO:0000256" key="13">
    <source>
        <dbReference type="ARBA" id="ARBA00023002"/>
    </source>
</evidence>
<dbReference type="SUPFAM" id="SSF56194">
    <property type="entry name" value="Uridine diphospho-N-Acetylenolpyruvylglucosamine reductase, MurB, C-terminal domain"/>
    <property type="match status" value="1"/>
</dbReference>
<dbReference type="GO" id="GO:0071555">
    <property type="term" value="P:cell wall organization"/>
    <property type="evidence" value="ECO:0007669"/>
    <property type="project" value="UniProtKB-KW"/>
</dbReference>
<dbReference type="Gene3D" id="3.90.78.10">
    <property type="entry name" value="UDP-N-acetylenolpyruvoylglucosamine reductase, C-terminal domain"/>
    <property type="match status" value="1"/>
</dbReference>
<keyword evidence="14 17" id="KW-0131">Cell cycle</keyword>
<gene>
    <name evidence="17" type="primary">murB</name>
    <name evidence="20" type="ORF">GA0061077_0846</name>
</gene>
<dbReference type="AlphaFoldDB" id="A0A1C4H4W8"/>
<comment type="pathway">
    <text evidence="4 17">Cell wall biogenesis; peptidoglycan biosynthesis.</text>
</comment>